<reference evidence="1" key="1">
    <citation type="submission" date="2021-06" db="EMBL/GenBank/DDBJ databases">
        <authorList>
            <person name="Kallberg Y."/>
            <person name="Tangrot J."/>
            <person name="Rosling A."/>
        </authorList>
    </citation>
    <scope>NUCLEOTIDE SEQUENCE</scope>
    <source>
        <strain evidence="1">FL130A</strain>
    </source>
</reference>
<keyword evidence="2" id="KW-1185">Reference proteome</keyword>
<proteinExistence type="predicted"/>
<dbReference type="Proteomes" id="UP000789508">
    <property type="component" value="Unassembled WGS sequence"/>
</dbReference>
<protein>
    <submittedName>
        <fullName evidence="1">9491_t:CDS:1</fullName>
    </submittedName>
</protein>
<evidence type="ECO:0000313" key="1">
    <source>
        <dbReference type="EMBL" id="CAG8599627.1"/>
    </source>
</evidence>
<comment type="caution">
    <text evidence="1">The sequence shown here is derived from an EMBL/GenBank/DDBJ whole genome shotgun (WGS) entry which is preliminary data.</text>
</comment>
<sequence length="102" mass="11924">MYKAIETDIKILQYDINQQNQEQAESSTRASRSIKLQLFDWSDDNDIEDKNEMNDTKQLMQDYDILEEAEIDEHFEETNNGQLAISLLSYNLTQTDADISIQ</sequence>
<gene>
    <name evidence="1" type="ORF">ALEPTO_LOCUS8081</name>
</gene>
<dbReference type="EMBL" id="CAJVPS010004126">
    <property type="protein sequence ID" value="CAG8599627.1"/>
    <property type="molecule type" value="Genomic_DNA"/>
</dbReference>
<accession>A0A9N9CI11</accession>
<organism evidence="1 2">
    <name type="scientific">Ambispora leptoticha</name>
    <dbReference type="NCBI Taxonomy" id="144679"/>
    <lineage>
        <taxon>Eukaryota</taxon>
        <taxon>Fungi</taxon>
        <taxon>Fungi incertae sedis</taxon>
        <taxon>Mucoromycota</taxon>
        <taxon>Glomeromycotina</taxon>
        <taxon>Glomeromycetes</taxon>
        <taxon>Archaeosporales</taxon>
        <taxon>Ambisporaceae</taxon>
        <taxon>Ambispora</taxon>
    </lineage>
</organism>
<name>A0A9N9CI11_9GLOM</name>
<dbReference type="AlphaFoldDB" id="A0A9N9CI11"/>
<evidence type="ECO:0000313" key="2">
    <source>
        <dbReference type="Proteomes" id="UP000789508"/>
    </source>
</evidence>